<name>A0A1X3GCS2_9BRAD</name>
<comment type="caution">
    <text evidence="1">The sequence shown here is derived from an EMBL/GenBank/DDBJ whole genome shotgun (WGS) entry which is preliminary data.</text>
</comment>
<dbReference type="RefSeq" id="WP_085352580.1">
    <property type="nucleotide sequence ID" value="NZ_NAEX01000186.1"/>
</dbReference>
<sequence length="69" mass="7877">MNGQITGHAILENVRRYRGIASLYRQTAAFRPDQSWSLLEQAKDWEARALLELEAYFAAQMDYAATRAA</sequence>
<gene>
    <name evidence="2" type="ORF">BST63_11380</name>
    <name evidence="1" type="ORF">BSZ18_18315</name>
</gene>
<dbReference type="OrthoDB" id="8255294at2"/>
<evidence type="ECO:0000313" key="4">
    <source>
        <dbReference type="Proteomes" id="UP000193884"/>
    </source>
</evidence>
<dbReference type="EMBL" id="NAFK01000152">
    <property type="protein sequence ID" value="OSJ30677.1"/>
    <property type="molecule type" value="Genomic_DNA"/>
</dbReference>
<reference evidence="3 4" key="1">
    <citation type="submission" date="2017-03" db="EMBL/GenBank/DDBJ databases">
        <title>Whole genome sequences of fourteen strains of Bradyrhizobium canariense and one strain of Bradyrhizobium japonicum isolated from Lupinus (Papilionoideae: Genisteae) species in Algeria.</title>
        <authorList>
            <person name="Crovadore J."/>
            <person name="Chekireb D."/>
            <person name="Brachmann A."/>
            <person name="Chablais R."/>
            <person name="Cochard B."/>
            <person name="Lefort F."/>
        </authorList>
    </citation>
    <scope>NUCLEOTIDE SEQUENCE [LARGE SCALE GENOMIC DNA]</scope>
    <source>
        <strain evidence="1 3">UBMA195</strain>
        <strain evidence="2 4">UBMAN05</strain>
    </source>
</reference>
<evidence type="ECO:0000313" key="3">
    <source>
        <dbReference type="Proteomes" id="UP000193553"/>
    </source>
</evidence>
<proteinExistence type="predicted"/>
<organism evidence="1 3">
    <name type="scientific">Bradyrhizobium canariense</name>
    <dbReference type="NCBI Taxonomy" id="255045"/>
    <lineage>
        <taxon>Bacteria</taxon>
        <taxon>Pseudomonadati</taxon>
        <taxon>Pseudomonadota</taxon>
        <taxon>Alphaproteobacteria</taxon>
        <taxon>Hyphomicrobiales</taxon>
        <taxon>Nitrobacteraceae</taxon>
        <taxon>Bradyrhizobium</taxon>
    </lineage>
</organism>
<protein>
    <submittedName>
        <fullName evidence="1">Uncharacterized protein</fullName>
    </submittedName>
</protein>
<evidence type="ECO:0000313" key="1">
    <source>
        <dbReference type="EMBL" id="OSJ09094.1"/>
    </source>
</evidence>
<dbReference type="EMBL" id="NAFI01000174">
    <property type="protein sequence ID" value="OSJ09094.1"/>
    <property type="molecule type" value="Genomic_DNA"/>
</dbReference>
<dbReference type="Proteomes" id="UP000193553">
    <property type="component" value="Unassembled WGS sequence"/>
</dbReference>
<keyword evidence="4" id="KW-1185">Reference proteome</keyword>
<dbReference type="AlphaFoldDB" id="A0A1X3GCS2"/>
<accession>A0A1X3GCS2</accession>
<dbReference type="Proteomes" id="UP000193884">
    <property type="component" value="Unassembled WGS sequence"/>
</dbReference>
<evidence type="ECO:0000313" key="2">
    <source>
        <dbReference type="EMBL" id="OSJ30677.1"/>
    </source>
</evidence>